<evidence type="ECO:0000256" key="1">
    <source>
        <dbReference type="SAM" id="Coils"/>
    </source>
</evidence>
<evidence type="ECO:0000259" key="3">
    <source>
        <dbReference type="Pfam" id="PF01551"/>
    </source>
</evidence>
<dbReference type="InterPro" id="IPR016047">
    <property type="entry name" value="M23ase_b-sheet_dom"/>
</dbReference>
<accession>A0A239M898</accession>
<evidence type="ECO:0000313" key="4">
    <source>
        <dbReference type="EMBL" id="SNT38975.1"/>
    </source>
</evidence>
<proteinExistence type="predicted"/>
<dbReference type="FunFam" id="2.70.70.10:FF:000006">
    <property type="entry name" value="M23 family peptidase"/>
    <property type="match status" value="1"/>
</dbReference>
<dbReference type="OrthoDB" id="9810477at2"/>
<dbReference type="SUPFAM" id="SSF51261">
    <property type="entry name" value="Duplicated hybrid motif"/>
    <property type="match status" value="1"/>
</dbReference>
<keyword evidence="2" id="KW-0472">Membrane</keyword>
<feature type="transmembrane region" description="Helical" evidence="2">
    <location>
        <begin position="25"/>
        <end position="46"/>
    </location>
</feature>
<gene>
    <name evidence="4" type="ORF">SAMN05421640_3722</name>
</gene>
<dbReference type="InterPro" id="IPR050570">
    <property type="entry name" value="Cell_wall_metabolism_enzyme"/>
</dbReference>
<feature type="domain" description="M23ase beta-sheet core" evidence="3">
    <location>
        <begin position="201"/>
        <end position="297"/>
    </location>
</feature>
<organism evidence="4 5">
    <name type="scientific">Ekhidna lutea</name>
    <dbReference type="NCBI Taxonomy" id="447679"/>
    <lineage>
        <taxon>Bacteria</taxon>
        <taxon>Pseudomonadati</taxon>
        <taxon>Bacteroidota</taxon>
        <taxon>Cytophagia</taxon>
        <taxon>Cytophagales</taxon>
        <taxon>Reichenbachiellaceae</taxon>
        <taxon>Ekhidna</taxon>
    </lineage>
</organism>
<keyword evidence="1" id="KW-0175">Coiled coil</keyword>
<keyword evidence="2" id="KW-1133">Transmembrane helix</keyword>
<sequence length="327" mass="37479">MAKIKYYYDTESCRYERIKVSSWDIIINLMGFLVVSSIIGLGIFFVTDHYFESPAKASLRKENEELKLYYELLEKDLNEANRMLSVLEERDDDIYRVVFGVEPIPDEIRSAGVGGANRYRDLLEQGLKREELILTNMQRIDKLKKQMYIQTKSYDEIVDMAKNKEALLASLPAIQPLSNKELKRLSSGFGYRIDPIYKTKRMHPGTDFSVKVGTPVYATGDGVVKFTRTRFSGYGKQIEINHGFGYVTKYAHLSEFAVKAGQKVKRGQIIAYSGNTGKSTAPHLHYEVIKDGKKVNPVNYFYRDLTDEEYAEILRLSSIENQAMGSY</sequence>
<evidence type="ECO:0000313" key="5">
    <source>
        <dbReference type="Proteomes" id="UP000198393"/>
    </source>
</evidence>
<dbReference type="CDD" id="cd12797">
    <property type="entry name" value="M23_peptidase"/>
    <property type="match status" value="1"/>
</dbReference>
<keyword evidence="2" id="KW-0812">Transmembrane</keyword>
<dbReference type="Pfam" id="PF01551">
    <property type="entry name" value="Peptidase_M23"/>
    <property type="match status" value="1"/>
</dbReference>
<dbReference type="AlphaFoldDB" id="A0A239M898"/>
<dbReference type="Gene3D" id="2.70.70.10">
    <property type="entry name" value="Glucose Permease (Domain IIA)"/>
    <property type="match status" value="1"/>
</dbReference>
<dbReference type="PANTHER" id="PTHR21666:SF286">
    <property type="entry name" value="LIPOPROTEIN NLPD"/>
    <property type="match status" value="1"/>
</dbReference>
<reference evidence="4 5" key="1">
    <citation type="submission" date="2017-06" db="EMBL/GenBank/DDBJ databases">
        <authorList>
            <person name="Kim H.J."/>
            <person name="Triplett B.A."/>
        </authorList>
    </citation>
    <scope>NUCLEOTIDE SEQUENCE [LARGE SCALE GENOMIC DNA]</scope>
    <source>
        <strain evidence="4 5">DSM 19307</strain>
    </source>
</reference>
<dbReference type="RefSeq" id="WP_089358381.1">
    <property type="nucleotide sequence ID" value="NZ_FZPD01000007.1"/>
</dbReference>
<keyword evidence="5" id="KW-1185">Reference proteome</keyword>
<dbReference type="PANTHER" id="PTHR21666">
    <property type="entry name" value="PEPTIDASE-RELATED"/>
    <property type="match status" value="1"/>
</dbReference>
<name>A0A239M898_EKHLU</name>
<dbReference type="GO" id="GO:0004222">
    <property type="term" value="F:metalloendopeptidase activity"/>
    <property type="evidence" value="ECO:0007669"/>
    <property type="project" value="TreeGrafter"/>
</dbReference>
<protein>
    <submittedName>
        <fullName evidence="4">Peptidase family M23</fullName>
    </submittedName>
</protein>
<dbReference type="Proteomes" id="UP000198393">
    <property type="component" value="Unassembled WGS sequence"/>
</dbReference>
<dbReference type="InterPro" id="IPR011055">
    <property type="entry name" value="Dup_hybrid_motif"/>
</dbReference>
<feature type="coiled-coil region" evidence="1">
    <location>
        <begin position="56"/>
        <end position="90"/>
    </location>
</feature>
<evidence type="ECO:0000256" key="2">
    <source>
        <dbReference type="SAM" id="Phobius"/>
    </source>
</evidence>
<dbReference type="EMBL" id="FZPD01000007">
    <property type="protein sequence ID" value="SNT38975.1"/>
    <property type="molecule type" value="Genomic_DNA"/>
</dbReference>